<dbReference type="Pfam" id="PF01498">
    <property type="entry name" value="HTH_Tnp_Tc3_2"/>
    <property type="match status" value="1"/>
</dbReference>
<keyword evidence="4" id="KW-1185">Reference proteome</keyword>
<dbReference type="InterPro" id="IPR009057">
    <property type="entry name" value="Homeodomain-like_sf"/>
</dbReference>
<dbReference type="InterPro" id="IPR002492">
    <property type="entry name" value="Transposase_Tc1-like"/>
</dbReference>
<dbReference type="AlphaFoldDB" id="A0AAV7JC12"/>
<evidence type="ECO:0000259" key="1">
    <source>
        <dbReference type="Pfam" id="PF01498"/>
    </source>
</evidence>
<dbReference type="PANTHER" id="PTHR46068:SF1">
    <property type="entry name" value="TRANSPOSASE IS30-LIKE HTH DOMAIN-CONTAINING PROTEIN"/>
    <property type="match status" value="1"/>
</dbReference>
<accession>A0AAV7JC12</accession>
<sequence>MVKEATLAVRTRAVCMIEAGIFINKVAKVVGVSVRTIRRWLLRSKSGEPLQNRRGRGRKTSVTMVPKVVIAKTIGKKMKSTRVISQNLKSKGFSISHVTVHSYLRKNLKVRPYKPQVQPKLTEKQRTARIKFCNERKNWSIDSWRRVLFSDESSFEVFHTPDKQNDRVWAKSSSNVPPTEKVKFPGKIMVWGVMSHRALSHLHIIPKGQTVTSEYYVEVILKQSLIPSMLRTRDSGTILERKLLLERSKAIFQQDGAPAHTSKRSQEWLKNNMPGFWTKDIWPPNSPDLNPIENLWAILQTKLDSMERATNLKMLEKQLILAWKEISPETLEKLIAGMPSRINKCLKLNGDYIGK</sequence>
<dbReference type="GO" id="GO:0006313">
    <property type="term" value="P:DNA transposition"/>
    <property type="evidence" value="ECO:0007669"/>
    <property type="project" value="InterPro"/>
</dbReference>
<feature type="domain" description="Transposase Tc1-like" evidence="1">
    <location>
        <begin position="78"/>
        <end position="138"/>
    </location>
</feature>
<evidence type="ECO:0000313" key="4">
    <source>
        <dbReference type="Proteomes" id="UP001165289"/>
    </source>
</evidence>
<gene>
    <name evidence="3" type="ORF">LOD99_9324</name>
</gene>
<dbReference type="InterPro" id="IPR036397">
    <property type="entry name" value="RNaseH_sf"/>
</dbReference>
<dbReference type="Proteomes" id="UP001165289">
    <property type="component" value="Unassembled WGS sequence"/>
</dbReference>
<dbReference type="EMBL" id="JAKMXF010000358">
    <property type="protein sequence ID" value="KAI6646240.1"/>
    <property type="molecule type" value="Genomic_DNA"/>
</dbReference>
<dbReference type="Pfam" id="PF13358">
    <property type="entry name" value="DDE_3"/>
    <property type="match status" value="1"/>
</dbReference>
<proteinExistence type="predicted"/>
<organism evidence="3 4">
    <name type="scientific">Oopsacas minuta</name>
    <dbReference type="NCBI Taxonomy" id="111878"/>
    <lineage>
        <taxon>Eukaryota</taxon>
        <taxon>Metazoa</taxon>
        <taxon>Porifera</taxon>
        <taxon>Hexactinellida</taxon>
        <taxon>Hexasterophora</taxon>
        <taxon>Lyssacinosida</taxon>
        <taxon>Leucopsacidae</taxon>
        <taxon>Oopsacas</taxon>
    </lineage>
</organism>
<protein>
    <submittedName>
        <fullName evidence="3">Transposable element Tcb1 transposase</fullName>
    </submittedName>
</protein>
<dbReference type="Gene3D" id="3.30.420.10">
    <property type="entry name" value="Ribonuclease H-like superfamily/Ribonuclease H"/>
    <property type="match status" value="1"/>
</dbReference>
<evidence type="ECO:0000259" key="2">
    <source>
        <dbReference type="Pfam" id="PF13358"/>
    </source>
</evidence>
<dbReference type="GO" id="GO:0015074">
    <property type="term" value="P:DNA integration"/>
    <property type="evidence" value="ECO:0007669"/>
    <property type="project" value="InterPro"/>
</dbReference>
<dbReference type="SUPFAM" id="SSF46689">
    <property type="entry name" value="Homeodomain-like"/>
    <property type="match status" value="1"/>
</dbReference>
<dbReference type="InterPro" id="IPR038717">
    <property type="entry name" value="Tc1-like_DDE_dom"/>
</dbReference>
<dbReference type="GO" id="GO:0003677">
    <property type="term" value="F:DNA binding"/>
    <property type="evidence" value="ECO:0007669"/>
    <property type="project" value="InterPro"/>
</dbReference>
<name>A0AAV7JC12_9METZ</name>
<reference evidence="3 4" key="1">
    <citation type="journal article" date="2023" name="BMC Biol.">
        <title>The compact genome of the sponge Oopsacas minuta (Hexactinellida) is lacking key metazoan core genes.</title>
        <authorList>
            <person name="Santini S."/>
            <person name="Schenkelaars Q."/>
            <person name="Jourda C."/>
            <person name="Duchesne M."/>
            <person name="Belahbib H."/>
            <person name="Rocher C."/>
            <person name="Selva M."/>
            <person name="Riesgo A."/>
            <person name="Vervoort M."/>
            <person name="Leys S.P."/>
            <person name="Kodjabachian L."/>
            <person name="Le Bivic A."/>
            <person name="Borchiellini C."/>
            <person name="Claverie J.M."/>
            <person name="Renard E."/>
        </authorList>
    </citation>
    <scope>NUCLEOTIDE SEQUENCE [LARGE SCALE GENOMIC DNA]</scope>
    <source>
        <strain evidence="3">SPO-2</strain>
    </source>
</reference>
<dbReference type="PANTHER" id="PTHR46068">
    <property type="entry name" value="PROTEIN CBG27172"/>
    <property type="match status" value="1"/>
</dbReference>
<evidence type="ECO:0000313" key="3">
    <source>
        <dbReference type="EMBL" id="KAI6646240.1"/>
    </source>
</evidence>
<feature type="domain" description="Tc1-like transposase DDE" evidence="2">
    <location>
        <begin position="147"/>
        <end position="314"/>
    </location>
</feature>
<comment type="caution">
    <text evidence="3">The sequence shown here is derived from an EMBL/GenBank/DDBJ whole genome shotgun (WGS) entry which is preliminary data.</text>
</comment>